<reference evidence="1" key="2">
    <citation type="journal article" date="2015" name="Data Brief">
        <title>Shoot transcriptome of the giant reed, Arundo donax.</title>
        <authorList>
            <person name="Barrero R.A."/>
            <person name="Guerrero F.D."/>
            <person name="Moolhuijzen P."/>
            <person name="Goolsby J.A."/>
            <person name="Tidwell J."/>
            <person name="Bellgard S.E."/>
            <person name="Bellgard M.I."/>
        </authorList>
    </citation>
    <scope>NUCLEOTIDE SEQUENCE</scope>
    <source>
        <tissue evidence="1">Shoot tissue taken approximately 20 cm above the soil surface</tissue>
    </source>
</reference>
<dbReference type="EMBL" id="GBRH01200258">
    <property type="protein sequence ID" value="JAD97637.1"/>
    <property type="molecule type" value="Transcribed_RNA"/>
</dbReference>
<accession>A0A0A9ENP8</accession>
<sequence>MCSHLQLVLKSIDSLKVSIICNKLQAFLNSPPQLLGKPVLYFLLGIVRF</sequence>
<reference evidence="1" key="1">
    <citation type="submission" date="2014-09" db="EMBL/GenBank/DDBJ databases">
        <authorList>
            <person name="Magalhaes I.L.F."/>
            <person name="Oliveira U."/>
            <person name="Santos F.R."/>
            <person name="Vidigal T.H.D.A."/>
            <person name="Brescovit A.D."/>
            <person name="Santos A.J."/>
        </authorList>
    </citation>
    <scope>NUCLEOTIDE SEQUENCE</scope>
    <source>
        <tissue evidence="1">Shoot tissue taken approximately 20 cm above the soil surface</tissue>
    </source>
</reference>
<evidence type="ECO:0000313" key="1">
    <source>
        <dbReference type="EMBL" id="JAD97637.1"/>
    </source>
</evidence>
<organism evidence="1">
    <name type="scientific">Arundo donax</name>
    <name type="common">Giant reed</name>
    <name type="synonym">Donax arundinaceus</name>
    <dbReference type="NCBI Taxonomy" id="35708"/>
    <lineage>
        <taxon>Eukaryota</taxon>
        <taxon>Viridiplantae</taxon>
        <taxon>Streptophyta</taxon>
        <taxon>Embryophyta</taxon>
        <taxon>Tracheophyta</taxon>
        <taxon>Spermatophyta</taxon>
        <taxon>Magnoliopsida</taxon>
        <taxon>Liliopsida</taxon>
        <taxon>Poales</taxon>
        <taxon>Poaceae</taxon>
        <taxon>PACMAD clade</taxon>
        <taxon>Arundinoideae</taxon>
        <taxon>Arundineae</taxon>
        <taxon>Arundo</taxon>
    </lineage>
</organism>
<dbReference type="AlphaFoldDB" id="A0A0A9ENP8"/>
<name>A0A0A9ENP8_ARUDO</name>
<protein>
    <submittedName>
        <fullName evidence="1">Uncharacterized protein</fullName>
    </submittedName>
</protein>
<proteinExistence type="predicted"/>